<keyword evidence="3" id="KW-1185">Reference proteome</keyword>
<keyword evidence="1" id="KW-0472">Membrane</keyword>
<keyword evidence="1" id="KW-1133">Transmembrane helix</keyword>
<comment type="caution">
    <text evidence="2">The sequence shown here is derived from an EMBL/GenBank/DDBJ whole genome shotgun (WGS) entry which is preliminary data.</text>
</comment>
<protein>
    <recommendedName>
        <fullName evidence="4">Triple QxxK/R motif-containing protein</fullName>
    </recommendedName>
</protein>
<gene>
    <name evidence="2" type="ORF">AB1Y20_020371</name>
</gene>
<organism evidence="2 3">
    <name type="scientific">Prymnesium parvum</name>
    <name type="common">Toxic golden alga</name>
    <dbReference type="NCBI Taxonomy" id="97485"/>
    <lineage>
        <taxon>Eukaryota</taxon>
        <taxon>Haptista</taxon>
        <taxon>Haptophyta</taxon>
        <taxon>Prymnesiophyceae</taxon>
        <taxon>Prymnesiales</taxon>
        <taxon>Prymnesiaceae</taxon>
        <taxon>Prymnesium</taxon>
    </lineage>
</organism>
<name>A0AB34JV33_PRYPA</name>
<dbReference type="EMBL" id="JBGBPQ010000004">
    <property type="protein sequence ID" value="KAL1525515.1"/>
    <property type="molecule type" value="Genomic_DNA"/>
</dbReference>
<accession>A0AB34JV33</accession>
<evidence type="ECO:0000256" key="1">
    <source>
        <dbReference type="SAM" id="Phobius"/>
    </source>
</evidence>
<proteinExistence type="predicted"/>
<evidence type="ECO:0000313" key="2">
    <source>
        <dbReference type="EMBL" id="KAL1525515.1"/>
    </source>
</evidence>
<dbReference type="Proteomes" id="UP001515480">
    <property type="component" value="Unassembled WGS sequence"/>
</dbReference>
<evidence type="ECO:0008006" key="4">
    <source>
        <dbReference type="Google" id="ProtNLM"/>
    </source>
</evidence>
<reference evidence="2 3" key="1">
    <citation type="journal article" date="2024" name="Science">
        <title>Giant polyketide synthase enzymes in the biosynthesis of giant marine polyether toxins.</title>
        <authorList>
            <person name="Fallon T.R."/>
            <person name="Shende V.V."/>
            <person name="Wierzbicki I.H."/>
            <person name="Pendleton A.L."/>
            <person name="Watervoot N.F."/>
            <person name="Auber R.P."/>
            <person name="Gonzalez D.J."/>
            <person name="Wisecaver J.H."/>
            <person name="Moore B.S."/>
        </authorList>
    </citation>
    <scope>NUCLEOTIDE SEQUENCE [LARGE SCALE GENOMIC DNA]</scope>
    <source>
        <strain evidence="2 3">12B1</strain>
    </source>
</reference>
<evidence type="ECO:0000313" key="3">
    <source>
        <dbReference type="Proteomes" id="UP001515480"/>
    </source>
</evidence>
<sequence length="84" mass="9475">MGKTRAVEPPAADYRRKTGRFHAKVGKAELKDTESRALARRQDSEMIKVLIGLIVFAIFSCLLYLYLSYAVAEEDEPLEDGARQ</sequence>
<keyword evidence="1" id="KW-0812">Transmembrane</keyword>
<dbReference type="AlphaFoldDB" id="A0AB34JV33"/>
<feature type="transmembrane region" description="Helical" evidence="1">
    <location>
        <begin position="46"/>
        <end position="67"/>
    </location>
</feature>